<organism evidence="1 2">
    <name type="scientific">Meloidogyne enterolobii</name>
    <name type="common">Root-knot nematode worm</name>
    <name type="synonym">Meloidogyne mayaguensis</name>
    <dbReference type="NCBI Taxonomy" id="390850"/>
    <lineage>
        <taxon>Eukaryota</taxon>
        <taxon>Metazoa</taxon>
        <taxon>Ecdysozoa</taxon>
        <taxon>Nematoda</taxon>
        <taxon>Chromadorea</taxon>
        <taxon>Rhabditida</taxon>
        <taxon>Tylenchina</taxon>
        <taxon>Tylenchomorpha</taxon>
        <taxon>Tylenchoidea</taxon>
        <taxon>Meloidogynidae</taxon>
        <taxon>Meloidogyninae</taxon>
        <taxon>Meloidogyne</taxon>
    </lineage>
</organism>
<protein>
    <submittedName>
        <fullName evidence="1">Uncharacterized protein</fullName>
    </submittedName>
</protein>
<name>A0A6V7WBY1_MELEN</name>
<sequence length="53" mass="5922">MVSTWPRSSIVLILAPAKKPQTEGIIFLKRAFLPGSTVKFPKRCSFDSKNILC</sequence>
<dbReference type="EMBL" id="CAJEWN010000504">
    <property type="protein sequence ID" value="CAD2184504.1"/>
    <property type="molecule type" value="Genomic_DNA"/>
</dbReference>
<dbReference type="Proteomes" id="UP000580250">
    <property type="component" value="Unassembled WGS sequence"/>
</dbReference>
<evidence type="ECO:0000313" key="1">
    <source>
        <dbReference type="EMBL" id="CAD2184504.1"/>
    </source>
</evidence>
<evidence type="ECO:0000313" key="2">
    <source>
        <dbReference type="Proteomes" id="UP000580250"/>
    </source>
</evidence>
<dbReference type="AlphaFoldDB" id="A0A6V7WBY1"/>
<proteinExistence type="predicted"/>
<accession>A0A6V7WBY1</accession>
<reference evidence="1 2" key="1">
    <citation type="submission" date="2020-08" db="EMBL/GenBank/DDBJ databases">
        <authorList>
            <person name="Koutsovoulos G."/>
            <person name="Danchin GJ E."/>
        </authorList>
    </citation>
    <scope>NUCLEOTIDE SEQUENCE [LARGE SCALE GENOMIC DNA]</scope>
</reference>
<comment type="caution">
    <text evidence="1">The sequence shown here is derived from an EMBL/GenBank/DDBJ whole genome shotgun (WGS) entry which is preliminary data.</text>
</comment>
<gene>
    <name evidence="1" type="ORF">MENT_LOCUS36866</name>
</gene>